<name>A0A3B0CM91_9BACL</name>
<reference evidence="1 2" key="1">
    <citation type="journal article" date="2007" name="Int. J. Syst. Evol. Microbiol.">
        <title>Paenibacillus ginsengarvi sp. nov., isolated from soil from ginseng cultivation.</title>
        <authorList>
            <person name="Yoon M.H."/>
            <person name="Ten L.N."/>
            <person name="Im W.T."/>
        </authorList>
    </citation>
    <scope>NUCLEOTIDE SEQUENCE [LARGE SCALE GENOMIC DNA]</scope>
    <source>
        <strain evidence="1 2">KCTC 13059</strain>
    </source>
</reference>
<gene>
    <name evidence="1" type="ORF">D7M11_05910</name>
</gene>
<sequence length="140" mass="15385">MSDLSVFFAPNAGVAEMVEFAVSSRFKDAAGQPVSWQLRSMTEAENEDIRQAATKRVQVKKGVTIPETNPTEYVAKLIVASVIFPNLKDSKLQESYGVMGAESLLRKMLLPGEYAALAEKVQELNGFDKSVPDMVDEVKN</sequence>
<keyword evidence="2" id="KW-1185">Reference proteome</keyword>
<evidence type="ECO:0000313" key="1">
    <source>
        <dbReference type="EMBL" id="RKN85868.1"/>
    </source>
</evidence>
<organism evidence="1 2">
    <name type="scientific">Paenibacillus ginsengarvi</name>
    <dbReference type="NCBI Taxonomy" id="400777"/>
    <lineage>
        <taxon>Bacteria</taxon>
        <taxon>Bacillati</taxon>
        <taxon>Bacillota</taxon>
        <taxon>Bacilli</taxon>
        <taxon>Bacillales</taxon>
        <taxon>Paenibacillaceae</taxon>
        <taxon>Paenibacillus</taxon>
    </lineage>
</organism>
<dbReference type="Pfam" id="PF08890">
    <property type="entry name" value="Phage_TAC_5"/>
    <property type="match status" value="1"/>
</dbReference>
<comment type="caution">
    <text evidence="1">The sequence shown here is derived from an EMBL/GenBank/DDBJ whole genome shotgun (WGS) entry which is preliminary data.</text>
</comment>
<dbReference type="OrthoDB" id="1807498at2"/>
<protein>
    <submittedName>
        <fullName evidence="1">Phage portal protein</fullName>
    </submittedName>
</protein>
<dbReference type="AlphaFoldDB" id="A0A3B0CM91"/>
<evidence type="ECO:0000313" key="2">
    <source>
        <dbReference type="Proteomes" id="UP000282311"/>
    </source>
</evidence>
<dbReference type="Proteomes" id="UP000282311">
    <property type="component" value="Unassembled WGS sequence"/>
</dbReference>
<dbReference type="InterPro" id="IPR014986">
    <property type="entry name" value="XkdN-like"/>
</dbReference>
<accession>A0A3B0CM91</accession>
<proteinExistence type="predicted"/>
<dbReference type="InterPro" id="IPR038559">
    <property type="entry name" value="XkdN-like_sf"/>
</dbReference>
<dbReference type="Gene3D" id="3.30.2220.30">
    <property type="match status" value="1"/>
</dbReference>
<dbReference type="EMBL" id="RBAH01000003">
    <property type="protein sequence ID" value="RKN85868.1"/>
    <property type="molecule type" value="Genomic_DNA"/>
</dbReference>
<dbReference type="RefSeq" id="WP_120746236.1">
    <property type="nucleotide sequence ID" value="NZ_RBAH01000003.1"/>
</dbReference>